<gene>
    <name evidence="1" type="ORF">AWC04_10910</name>
</gene>
<accession>A0A1X1RCV8</accession>
<dbReference type="OrthoDB" id="4427703at2"/>
<dbReference type="SUPFAM" id="SSF54427">
    <property type="entry name" value="NTF2-like"/>
    <property type="match status" value="1"/>
</dbReference>
<evidence type="ECO:0000313" key="2">
    <source>
        <dbReference type="Proteomes" id="UP000193484"/>
    </source>
</evidence>
<comment type="caution">
    <text evidence="1">The sequence shown here is derived from an EMBL/GenBank/DDBJ whole genome shotgun (WGS) entry which is preliminary data.</text>
</comment>
<dbReference type="STRING" id="1793.AWC04_10910"/>
<organism evidence="1 2">
    <name type="scientific">Mycolicibacterium fallax</name>
    <name type="common">Mycobacterium fallax</name>
    <dbReference type="NCBI Taxonomy" id="1793"/>
    <lineage>
        <taxon>Bacteria</taxon>
        <taxon>Bacillati</taxon>
        <taxon>Actinomycetota</taxon>
        <taxon>Actinomycetes</taxon>
        <taxon>Mycobacteriales</taxon>
        <taxon>Mycobacteriaceae</taxon>
        <taxon>Mycolicibacterium</taxon>
    </lineage>
</organism>
<dbReference type="EMBL" id="LQOJ01000039">
    <property type="protein sequence ID" value="ORV03135.1"/>
    <property type="molecule type" value="Genomic_DNA"/>
</dbReference>
<keyword evidence="2" id="KW-1185">Reference proteome</keyword>
<reference evidence="1 2" key="1">
    <citation type="submission" date="2016-01" db="EMBL/GenBank/DDBJ databases">
        <title>The new phylogeny of the genus Mycobacterium.</title>
        <authorList>
            <person name="Tarcisio F."/>
            <person name="Conor M."/>
            <person name="Antonella G."/>
            <person name="Elisabetta G."/>
            <person name="Giulia F.S."/>
            <person name="Sara T."/>
            <person name="Anna F."/>
            <person name="Clotilde B."/>
            <person name="Roberto B."/>
            <person name="Veronica D.S."/>
            <person name="Fabio R."/>
            <person name="Monica P."/>
            <person name="Olivier J."/>
            <person name="Enrico T."/>
            <person name="Nicola S."/>
        </authorList>
    </citation>
    <scope>NUCLEOTIDE SEQUENCE [LARGE SCALE GENOMIC DNA]</scope>
    <source>
        <strain evidence="1 2">DSM 44179</strain>
    </source>
</reference>
<dbReference type="InterPro" id="IPR032710">
    <property type="entry name" value="NTF2-like_dom_sf"/>
</dbReference>
<protein>
    <submittedName>
        <fullName evidence="1">Uncharacterized protein</fullName>
    </submittedName>
</protein>
<name>A0A1X1RCV8_MYCFA</name>
<sequence>MTRRWFGGGDEGNSGSSAAPFMIALVVVVLVLVGIGLTNMFSAERNSDQEQIIRAAIGQNDALQRVDYPAYADYTCPALAGSADDLALRQKNSVQARGARYLETINNIAVNGERATATVVYYFDSDKDEKVDAPTVFEKRDGRWQVCSSGPS</sequence>
<evidence type="ECO:0000313" key="1">
    <source>
        <dbReference type="EMBL" id="ORV03135.1"/>
    </source>
</evidence>
<dbReference type="AlphaFoldDB" id="A0A1X1RCV8"/>
<dbReference type="Proteomes" id="UP000193484">
    <property type="component" value="Unassembled WGS sequence"/>
</dbReference>
<proteinExistence type="predicted"/>
<dbReference type="RefSeq" id="WP_085095994.1">
    <property type="nucleotide sequence ID" value="NZ_AP022603.1"/>
</dbReference>